<keyword evidence="2" id="KW-0255">Endonuclease</keyword>
<keyword evidence="2" id="KW-0378">Hydrolase</keyword>
<keyword evidence="2" id="KW-0540">Nuclease</keyword>
<evidence type="ECO:0000313" key="2">
    <source>
        <dbReference type="EMBL" id="MFC5631760.1"/>
    </source>
</evidence>
<feature type="domain" description="Helicase ATP-binding" evidence="1">
    <location>
        <begin position="298"/>
        <end position="506"/>
    </location>
</feature>
<dbReference type="RefSeq" id="WP_156807064.1">
    <property type="nucleotide sequence ID" value="NZ_JBHSOJ010000026.1"/>
</dbReference>
<organism evidence="2 3">
    <name type="scientific">Streptococcus caledonicus</name>
    <dbReference type="NCBI Taxonomy" id="2614158"/>
    <lineage>
        <taxon>Bacteria</taxon>
        <taxon>Bacillati</taxon>
        <taxon>Bacillota</taxon>
        <taxon>Bacilli</taxon>
        <taxon>Lactobacillales</taxon>
        <taxon>Streptococcaceae</taxon>
        <taxon>Streptococcus</taxon>
    </lineage>
</organism>
<dbReference type="Gene3D" id="3.90.1570.50">
    <property type="match status" value="1"/>
</dbReference>
<keyword evidence="3" id="KW-1185">Reference proteome</keyword>
<dbReference type="EMBL" id="JBHSOJ010000026">
    <property type="protein sequence ID" value="MFC5631760.1"/>
    <property type="molecule type" value="Genomic_DNA"/>
</dbReference>
<proteinExistence type="predicted"/>
<dbReference type="PANTHER" id="PTHR42927">
    <property type="entry name" value="HELICASE SUPERFAMILY 1 AND 2 DOMAIN-CONTAINING PROTEIN"/>
    <property type="match status" value="1"/>
</dbReference>
<gene>
    <name evidence="2" type="ORF">ACFPQ3_09365</name>
</gene>
<evidence type="ECO:0000313" key="3">
    <source>
        <dbReference type="Proteomes" id="UP001596110"/>
    </source>
</evidence>
<dbReference type="Pfam" id="PF04313">
    <property type="entry name" value="HSDR_N"/>
    <property type="match status" value="1"/>
</dbReference>
<dbReference type="EC" id="3.1.21.3" evidence="2"/>
<dbReference type="SMART" id="SM00487">
    <property type="entry name" value="DEXDc"/>
    <property type="match status" value="1"/>
</dbReference>
<dbReference type="InterPro" id="IPR055180">
    <property type="entry name" value="HsdR_RecA-like_helicase_dom_2"/>
</dbReference>
<dbReference type="InterPro" id="IPR014001">
    <property type="entry name" value="Helicase_ATP-bd"/>
</dbReference>
<dbReference type="SUPFAM" id="SSF52540">
    <property type="entry name" value="P-loop containing nucleoside triphosphate hydrolases"/>
    <property type="match status" value="1"/>
</dbReference>
<dbReference type="InterPro" id="IPR007409">
    <property type="entry name" value="Restrct_endonuc_type1_HsdR_N"/>
</dbReference>
<dbReference type="GO" id="GO:0009035">
    <property type="term" value="F:type I site-specific deoxyribonuclease activity"/>
    <property type="evidence" value="ECO:0007669"/>
    <property type="project" value="UniProtKB-EC"/>
</dbReference>
<dbReference type="Gene3D" id="3.40.50.300">
    <property type="entry name" value="P-loop containing nucleotide triphosphate hydrolases"/>
    <property type="match status" value="2"/>
</dbReference>
<accession>A0ABW0UFT0</accession>
<reference evidence="3" key="1">
    <citation type="journal article" date="2019" name="Int. J. Syst. Evol. Microbiol.">
        <title>The Global Catalogue of Microorganisms (GCM) 10K type strain sequencing project: providing services to taxonomists for standard genome sequencing and annotation.</title>
        <authorList>
            <consortium name="The Broad Institute Genomics Platform"/>
            <consortium name="The Broad Institute Genome Sequencing Center for Infectious Disease"/>
            <person name="Wu L."/>
            <person name="Ma J."/>
        </authorList>
    </citation>
    <scope>NUCLEOTIDE SEQUENCE [LARGE SCALE GENOMIC DNA]</scope>
    <source>
        <strain evidence="3">DT43</strain>
    </source>
</reference>
<dbReference type="PROSITE" id="PS51192">
    <property type="entry name" value="HELICASE_ATP_BIND_1"/>
    <property type="match status" value="1"/>
</dbReference>
<dbReference type="InterPro" id="IPR040980">
    <property type="entry name" value="SWI2_SNF2"/>
</dbReference>
<evidence type="ECO:0000259" key="1">
    <source>
        <dbReference type="PROSITE" id="PS51192"/>
    </source>
</evidence>
<dbReference type="Pfam" id="PF22679">
    <property type="entry name" value="T1R_D3-like"/>
    <property type="match status" value="1"/>
</dbReference>
<comment type="caution">
    <text evidence="2">The sequence shown here is derived from an EMBL/GenBank/DDBJ whole genome shotgun (WGS) entry which is preliminary data.</text>
</comment>
<sequence>MEDNEKRFEQDIETWLTSAEGGWTKAKFQELNYEATKGLDLELLIQFIKETQAKKWARYEKMVGSDPVGNFYKRFEQEVSQHGILHVLRKGIKDRGVQFKVIQFRPSSALNEEINKDYQANKTQVIRQFAYSSHNHNTLDMVLSVNGIPLVALELKNQFKGQSVEHAKKQLMFDRDSKEAIFQFNHRVLVYFAVDLNQAWMTTKLSGSKTFFLPFNQGSNGAGNVGGAGNPENSEGYQTAYLWERVLQKDALLDILQRFINLEIKYEKDLAGKTVEKRNMIFPRYHQLDVVKKLVADTKQKGSGQHYLIQHSAGSGKSNSIAWLSYHLQKLHNDKNEPIFNSVIIVTDRTVLDRQLQQTITSFDATTGLVETIGDNKSSKDLLKAINDGKQIIITTLQKFPVIYQDVESTTGKRFAIIVDEAHSSQTGSASQKLKIALSDREEALKEWEEFDEEASSKARDNEDELNNTLLGQGRHENISFYAFTATPKAKTLELFGQRTLDGKFQPFHVYSMRQAIEEGFILDVLQNYMTYHTAYQISKLVPDDPKLPTSQAKRAIARYADLHPYNLAQKTEVMVEVFREKTRHAIGGRGKAMVVTSSRLAAVRYMKEFKRYISEKGYTDMDALVAFSGEITDNGEEYTEPKMNGLKENQLKEAFTTPQYNVLIVAEKYQTGFDEPQLHTMFVDKKLRGVKAVQTLSRLNRTMQGKVDTFVLDFKNSAEEIREAFQPFYEKSMLDQAIDPNILYDAKEKIRKYHLYNDDDVDKVVSLYQSSSHLQDEKMLGRLTNSFHPIIERYSQLEDTVKYEFRTLLRGFREKYNYISQLVRLFDKELLSEYLFINYLISLLPKNSQEVIDISDKVRMNYYKLIYDNEESITLVEGENPEYKQQQGINPSVKPPEEKDTLTEILNKINSQFPEVFTDDDQVVLDMIVKQVVQNPSERQRSIAKSNDYAMFKKSLFPKEFEDLVISLSETSEGTFEKLFSNEEIFKFIMATSAQEAYKKWRSNAESTK</sequence>
<name>A0ABW0UFT0_9STRE</name>
<dbReference type="Proteomes" id="UP001596110">
    <property type="component" value="Unassembled WGS sequence"/>
</dbReference>
<dbReference type="PANTHER" id="PTHR42927:SF1">
    <property type="entry name" value="HELICASE SUPERFAMILY 1 AND 2 DOMAIN-CONTAINING PROTEIN"/>
    <property type="match status" value="1"/>
</dbReference>
<dbReference type="Pfam" id="PF18766">
    <property type="entry name" value="SWI2_SNF2"/>
    <property type="match status" value="1"/>
</dbReference>
<dbReference type="InterPro" id="IPR027417">
    <property type="entry name" value="P-loop_NTPase"/>
</dbReference>
<protein>
    <submittedName>
        <fullName evidence="2">Type I restriction endonuclease subunit R</fullName>
        <ecNumber evidence="2">3.1.21.3</ecNumber>
    </submittedName>
</protein>